<keyword evidence="10 11" id="KW-0464">Manganese</keyword>
<comment type="cofactor">
    <cofactor evidence="11">
        <name>Mg(2+)</name>
        <dbReference type="ChEBI" id="CHEBI:18420"/>
    </cofactor>
    <cofactor evidence="11">
        <name>Mn(2+)</name>
        <dbReference type="ChEBI" id="CHEBI:29035"/>
    </cofactor>
</comment>
<dbReference type="PANTHER" id="PTHR10536">
    <property type="entry name" value="DNA PRIMASE SMALL SUBUNIT"/>
    <property type="match status" value="1"/>
</dbReference>
<dbReference type="GO" id="GO:1990077">
    <property type="term" value="C:primosome complex"/>
    <property type="evidence" value="ECO:0007669"/>
    <property type="project" value="UniProtKB-KW"/>
</dbReference>
<dbReference type="InterPro" id="IPR023639">
    <property type="entry name" value="DNA_primase_ssu_PriS"/>
</dbReference>
<dbReference type="CDD" id="cd04860">
    <property type="entry name" value="AE_Prim_S"/>
    <property type="match status" value="1"/>
</dbReference>
<evidence type="ECO:0000256" key="2">
    <source>
        <dbReference type="ARBA" id="ARBA00022478"/>
    </source>
</evidence>
<dbReference type="HAMAP" id="MF_00700">
    <property type="entry name" value="DNA_primase_sml_arc"/>
    <property type="match status" value="1"/>
</dbReference>
<reference evidence="14 15" key="1">
    <citation type="submission" date="2023-06" db="EMBL/GenBank/DDBJ databases">
        <title>Genome sequence of Methancorpusculaceae sp. Cs1.</title>
        <authorList>
            <person name="Protasov E."/>
            <person name="Platt K."/>
            <person name="Poehlein A."/>
            <person name="Daniel R."/>
            <person name="Brune A."/>
        </authorList>
    </citation>
    <scope>NUCLEOTIDE SEQUENCE [LARGE SCALE GENOMIC DNA]</scope>
    <source>
        <strain evidence="14 15">Cs1</strain>
    </source>
</reference>
<sequence length="382" mass="42270">MKPATYEFLRQRFSAYYNGEVQGAGAVYVPEALGEREWGFIFFSNAAKPAGMRRHLSFSSPDEVHTYLKTMTPAHVYYSTAYYAHPGAAQMSDKGWLGADLIFDLDADHIVRGPYDVMLARVKEELFKLIDMLTSELGFLERDLKINFSGGRGYHIHIPTLAVRSWDSAERRELVNYVSGTGLSAESMLTGPAIHGRGWQKRYRSALTAELDRIASLDELEQTEYLTGLRGISDKFAAGFVKNLDATRTTTATDPEKLLENKVIRAIADAENKPFQERILSYAAQADEPVTTDIKRLIRHPGSLHGGSGMRVTPLEISRLDSFDPLIDAVVFGERQVSVECSFALSMPILGTRYDLKAGSNTVPEALAVFLCSRGIAEIGGA</sequence>
<evidence type="ECO:0000256" key="9">
    <source>
        <dbReference type="ARBA" id="ARBA00023163"/>
    </source>
</evidence>
<keyword evidence="7 11" id="KW-0479">Metal-binding</keyword>
<comment type="subunit">
    <text evidence="11">Heterodimer of a small subunit (PriS) and a large subunit (PriL).</text>
</comment>
<evidence type="ECO:0000256" key="4">
    <source>
        <dbReference type="ARBA" id="ARBA00022679"/>
    </source>
</evidence>
<dbReference type="InterPro" id="IPR014052">
    <property type="entry name" value="DNA_primase_ssu_euk/arc"/>
</dbReference>
<proteinExistence type="inferred from homology"/>
<keyword evidence="9 11" id="KW-0804">Transcription</keyword>
<evidence type="ECO:0000256" key="6">
    <source>
        <dbReference type="ARBA" id="ARBA00022705"/>
    </source>
</evidence>
<evidence type="ECO:0000256" key="11">
    <source>
        <dbReference type="HAMAP-Rule" id="MF_00700"/>
    </source>
</evidence>
<evidence type="ECO:0000313" key="15">
    <source>
        <dbReference type="Proteomes" id="UP001283212"/>
    </source>
</evidence>
<dbReference type="NCBIfam" id="TIGR00335">
    <property type="entry name" value="primase_sml"/>
    <property type="match status" value="1"/>
</dbReference>
<dbReference type="Proteomes" id="UP001283212">
    <property type="component" value="Unassembled WGS sequence"/>
</dbReference>
<dbReference type="EMBL" id="JAWDKB010000001">
    <property type="protein sequence ID" value="MDV0442764.1"/>
    <property type="molecule type" value="Genomic_DNA"/>
</dbReference>
<evidence type="ECO:0000256" key="1">
    <source>
        <dbReference type="ARBA" id="ARBA00009762"/>
    </source>
</evidence>
<comment type="function">
    <text evidence="11">Catalytic subunit of DNA primase, an RNA polymerase that catalyzes the synthesis of short RNA molecules used as primers for DNA polymerase during DNA replication. The small subunit contains the primase catalytic core and has DNA synthesis activity on its own. Binding to the large subunit stabilizes and modulates the activity, increasing the rate of DNA synthesis while decreasing the length of the DNA fragments, and conferring RNA synthesis capability. The DNA polymerase activity may enable DNA primase to also catalyze primer extension after primer synthesis. May also play a role in DNA repair.</text>
</comment>
<evidence type="ECO:0000256" key="5">
    <source>
        <dbReference type="ARBA" id="ARBA00022695"/>
    </source>
</evidence>
<dbReference type="InterPro" id="IPR002755">
    <property type="entry name" value="DNA_primase_S"/>
</dbReference>
<dbReference type="GO" id="GO:0006269">
    <property type="term" value="P:DNA replication, synthesis of primer"/>
    <property type="evidence" value="ECO:0007669"/>
    <property type="project" value="UniProtKB-UniRule"/>
</dbReference>
<dbReference type="GO" id="GO:0000428">
    <property type="term" value="C:DNA-directed RNA polymerase complex"/>
    <property type="evidence" value="ECO:0007669"/>
    <property type="project" value="UniProtKB-KW"/>
</dbReference>
<dbReference type="Gene3D" id="3.90.920.10">
    <property type="entry name" value="DNA primase, PRIM domain"/>
    <property type="match status" value="1"/>
</dbReference>
<name>A0AAE4MED5_9EURY</name>
<feature type="active site" evidence="11">
    <location>
        <position position="106"/>
    </location>
</feature>
<feature type="active site" evidence="11">
    <location>
        <position position="287"/>
    </location>
</feature>
<evidence type="ECO:0000313" key="14">
    <source>
        <dbReference type="EMBL" id="MDV0442764.1"/>
    </source>
</evidence>
<dbReference type="GO" id="GO:0003899">
    <property type="term" value="F:DNA-directed RNA polymerase activity"/>
    <property type="evidence" value="ECO:0007669"/>
    <property type="project" value="UniProtKB-UniRule"/>
</dbReference>
<dbReference type="GO" id="GO:0046872">
    <property type="term" value="F:metal ion binding"/>
    <property type="evidence" value="ECO:0007669"/>
    <property type="project" value="UniProtKB-KW"/>
</dbReference>
<gene>
    <name evidence="11" type="primary">priS</name>
    <name evidence="14" type="ORF">McpCs1_01090</name>
</gene>
<comment type="function">
    <text evidence="13">RNA polymerase that catalyzes the synthesis of short RNA molecules used as primers for DNA polymerase during DNA replication.</text>
</comment>
<keyword evidence="15" id="KW-1185">Reference proteome</keyword>
<evidence type="ECO:0000256" key="10">
    <source>
        <dbReference type="ARBA" id="ARBA00023211"/>
    </source>
</evidence>
<dbReference type="EC" id="2.7.7.-" evidence="11"/>
<comment type="similarity">
    <text evidence="1 11 12">Belongs to the eukaryotic-type primase small subunit family.</text>
</comment>
<accession>A0AAE4MED5</accession>
<evidence type="ECO:0000256" key="13">
    <source>
        <dbReference type="RuleBase" id="RU004224"/>
    </source>
</evidence>
<dbReference type="Pfam" id="PF01896">
    <property type="entry name" value="DNA_primase_S"/>
    <property type="match status" value="1"/>
</dbReference>
<keyword evidence="4 11" id="KW-0808">Transferase</keyword>
<protein>
    <recommendedName>
        <fullName evidence="11">DNA primase small subunit PriS</fullName>
        <ecNumber evidence="11">2.7.7.-</ecNumber>
    </recommendedName>
</protein>
<dbReference type="SUPFAM" id="SSF56747">
    <property type="entry name" value="Prim-pol domain"/>
    <property type="match status" value="1"/>
</dbReference>
<dbReference type="AlphaFoldDB" id="A0AAE4MED5"/>
<keyword evidence="3 11" id="KW-0639">Primosome</keyword>
<keyword evidence="5 11" id="KW-0548">Nucleotidyltransferase</keyword>
<comment type="caution">
    <text evidence="14">The sequence shown here is derived from an EMBL/GenBank/DDBJ whole genome shotgun (WGS) entry which is preliminary data.</text>
</comment>
<organism evidence="14 15">
    <name type="scientific">Methanorbis rubei</name>
    <dbReference type="NCBI Taxonomy" id="3028300"/>
    <lineage>
        <taxon>Archaea</taxon>
        <taxon>Methanobacteriati</taxon>
        <taxon>Methanobacteriota</taxon>
        <taxon>Stenosarchaea group</taxon>
        <taxon>Methanomicrobia</taxon>
        <taxon>Methanomicrobiales</taxon>
        <taxon>Methanocorpusculaceae</taxon>
        <taxon>Methanorbis</taxon>
    </lineage>
</organism>
<evidence type="ECO:0000256" key="7">
    <source>
        <dbReference type="ARBA" id="ARBA00022723"/>
    </source>
</evidence>
<feature type="active site" evidence="11">
    <location>
        <position position="104"/>
    </location>
</feature>
<keyword evidence="6 11" id="KW-0235">DNA replication</keyword>
<evidence type="ECO:0000256" key="12">
    <source>
        <dbReference type="RuleBase" id="RU003514"/>
    </source>
</evidence>
<keyword evidence="8 11" id="KW-0460">Magnesium</keyword>
<dbReference type="RefSeq" id="WP_338095310.1">
    <property type="nucleotide sequence ID" value="NZ_JAWDKB010000001.1"/>
</dbReference>
<evidence type="ECO:0000256" key="8">
    <source>
        <dbReference type="ARBA" id="ARBA00022842"/>
    </source>
</evidence>
<keyword evidence="2 11" id="KW-0240">DNA-directed RNA polymerase</keyword>
<evidence type="ECO:0000256" key="3">
    <source>
        <dbReference type="ARBA" id="ARBA00022515"/>
    </source>
</evidence>